<dbReference type="STRING" id="1126833.VN24_05745"/>
<keyword evidence="1" id="KW-1133">Transmembrane helix</keyword>
<keyword evidence="1" id="KW-0472">Membrane</keyword>
<reference evidence="2 3" key="1">
    <citation type="journal article" date="2015" name="J. Biotechnol.">
        <title>Complete genome sequence of Paenibacillus beijingensis 7188(T) (=DSM 24997(T)), a novel rhizobacterium from jujube garden soil.</title>
        <authorList>
            <person name="Kwak Y."/>
            <person name="Shin J.H."/>
        </authorList>
    </citation>
    <scope>NUCLEOTIDE SEQUENCE [LARGE SCALE GENOMIC DNA]</scope>
    <source>
        <strain evidence="2 3">DSM 24997</strain>
    </source>
</reference>
<reference evidence="3" key="2">
    <citation type="submission" date="2015-03" db="EMBL/GenBank/DDBJ databases">
        <title>Genome sequence of Paenibacillus beijingensis strain DSM 24997T.</title>
        <authorList>
            <person name="Kwak Y."/>
            <person name="Shin J.-H."/>
        </authorList>
    </citation>
    <scope>NUCLEOTIDE SEQUENCE [LARGE SCALE GENOMIC DNA]</scope>
    <source>
        <strain evidence="3">DSM 24997</strain>
    </source>
</reference>
<evidence type="ECO:0000313" key="2">
    <source>
        <dbReference type="EMBL" id="AJY77532.1"/>
    </source>
</evidence>
<dbReference type="Gene3D" id="3.40.50.2300">
    <property type="match status" value="1"/>
</dbReference>
<accession>A0A0D5NRA7</accession>
<feature type="transmembrane region" description="Helical" evidence="1">
    <location>
        <begin position="491"/>
        <end position="513"/>
    </location>
</feature>
<gene>
    <name evidence="2" type="ORF">VN24_05745</name>
</gene>
<evidence type="ECO:0000256" key="1">
    <source>
        <dbReference type="SAM" id="Phobius"/>
    </source>
</evidence>
<keyword evidence="3" id="KW-1185">Reference proteome</keyword>
<feature type="transmembrane region" description="Helical" evidence="1">
    <location>
        <begin position="450"/>
        <end position="471"/>
    </location>
</feature>
<dbReference type="KEGG" id="pbj:VN24_05745"/>
<dbReference type="HOGENOM" id="CLU_556524_0_0_9"/>
<keyword evidence="1" id="KW-0812">Transmembrane</keyword>
<feature type="transmembrane region" description="Helical" evidence="1">
    <location>
        <begin position="203"/>
        <end position="223"/>
    </location>
</feature>
<proteinExistence type="predicted"/>
<feature type="transmembrane region" description="Helical" evidence="1">
    <location>
        <begin position="311"/>
        <end position="332"/>
    </location>
</feature>
<feature type="transmembrane region" description="Helical" evidence="1">
    <location>
        <begin position="353"/>
        <end position="372"/>
    </location>
</feature>
<evidence type="ECO:0000313" key="3">
    <source>
        <dbReference type="Proteomes" id="UP000032633"/>
    </source>
</evidence>
<dbReference type="OrthoDB" id="6594574at2"/>
<dbReference type="AlphaFoldDB" id="A0A0D5NRA7"/>
<name>A0A0D5NRA7_9BACL</name>
<keyword evidence="2" id="KW-0813">Transport</keyword>
<dbReference type="Proteomes" id="UP000032633">
    <property type="component" value="Chromosome"/>
</dbReference>
<dbReference type="PATRIC" id="fig|1126833.4.peg.1245"/>
<feature type="transmembrane region" description="Helical" evidence="1">
    <location>
        <begin position="235"/>
        <end position="252"/>
    </location>
</feature>
<dbReference type="RefSeq" id="WP_045673014.1">
    <property type="nucleotide sequence ID" value="NZ_CP011058.1"/>
</dbReference>
<protein>
    <submittedName>
        <fullName evidence="2">PTS sugar transporter</fullName>
    </submittedName>
</protein>
<feature type="transmembrane region" description="Helical" evidence="1">
    <location>
        <begin position="392"/>
        <end position="414"/>
    </location>
</feature>
<dbReference type="EMBL" id="CP011058">
    <property type="protein sequence ID" value="AJY77532.1"/>
    <property type="molecule type" value="Genomic_DNA"/>
</dbReference>
<feature type="transmembrane region" description="Helical" evidence="1">
    <location>
        <begin position="264"/>
        <end position="291"/>
    </location>
</feature>
<sequence length="530" mass="55046">MTKKVAVLGSSGGNLFHSGGSDPVSLLREIQTQCRAADITVQAVQFIAAEGSMDHLKGSTPAAMYGWNAASEGFERLAGGTLAEINREAAALDEEIARMIEEGEIDGLILMSADPSGANRRAVEAAARRQLPVVGTGGTSMATVKSKGANVIAFSGTTGTTNLTRAVSYAMALSRYWKLPYRMASGDGGIGGSSGSGWKRVKISGIMTSSMPAFIAVLVIMSLAKLPFLSGLQDAVLILSALPPVILAALAARKVADLGEVTLIAGVTAGLLSVPGGIIGAIIAGLAAGWLAPWTFRLCTQRNFPATTVNITAGALSGLAPGLLILFALGPLTTAAANGIRQALEALLQLNPAVIGLGFGLLMWPAIMRGWYHATVLPLILLEMEKEGNSFFGALDMAGLVMVSAGILLARIAFPAAPEERKPLLRPLWMNIGFGTFIEASYRYMKENKFVQAGAIVSSGLVGMIAGQFGLKSTAYVPSYAALLLSNDAPRFLLAMAVGLLGGFIAASAANLAQRRNMFTLTTDKKEGSG</sequence>
<keyword evidence="2" id="KW-0762">Sugar transport</keyword>
<organism evidence="2 3">
    <name type="scientific">Paenibacillus beijingensis</name>
    <dbReference type="NCBI Taxonomy" id="1126833"/>
    <lineage>
        <taxon>Bacteria</taxon>
        <taxon>Bacillati</taxon>
        <taxon>Bacillota</taxon>
        <taxon>Bacilli</taxon>
        <taxon>Bacillales</taxon>
        <taxon>Paenibacillaceae</taxon>
        <taxon>Paenibacillus</taxon>
    </lineage>
</organism>